<dbReference type="SUPFAM" id="SSF57414">
    <property type="entry name" value="Hairpin loop containing domain-like"/>
    <property type="match status" value="1"/>
</dbReference>
<dbReference type="InterPro" id="IPR001480">
    <property type="entry name" value="Bulb-type_lectin_dom"/>
</dbReference>
<dbReference type="PROSITE" id="PS50948">
    <property type="entry name" value="PAN"/>
    <property type="match status" value="1"/>
</dbReference>
<evidence type="ECO:0000256" key="6">
    <source>
        <dbReference type="ARBA" id="ARBA00022741"/>
    </source>
</evidence>
<comment type="catalytic activity">
    <reaction evidence="13">
        <text>L-seryl-[protein] + ATP = O-phospho-L-seryl-[protein] + ADP + H(+)</text>
        <dbReference type="Rhea" id="RHEA:17989"/>
        <dbReference type="Rhea" id="RHEA-COMP:9863"/>
        <dbReference type="Rhea" id="RHEA-COMP:11604"/>
        <dbReference type="ChEBI" id="CHEBI:15378"/>
        <dbReference type="ChEBI" id="CHEBI:29999"/>
        <dbReference type="ChEBI" id="CHEBI:30616"/>
        <dbReference type="ChEBI" id="CHEBI:83421"/>
        <dbReference type="ChEBI" id="CHEBI:456216"/>
        <dbReference type="EC" id="2.7.11.1"/>
    </reaction>
</comment>
<evidence type="ECO:0000256" key="15">
    <source>
        <dbReference type="SAM" id="Phobius"/>
    </source>
</evidence>
<dbReference type="Gene3D" id="2.90.10.10">
    <property type="entry name" value="Bulb-type lectin domain"/>
    <property type="match status" value="1"/>
</dbReference>
<dbReference type="PROSITE" id="PS00107">
    <property type="entry name" value="PROTEIN_KINASE_ATP"/>
    <property type="match status" value="1"/>
</dbReference>
<feature type="domain" description="Apple" evidence="18">
    <location>
        <begin position="330"/>
        <end position="409"/>
    </location>
</feature>
<evidence type="ECO:0000313" key="20">
    <source>
        <dbReference type="Proteomes" id="UP001396334"/>
    </source>
</evidence>
<dbReference type="PROSITE" id="PS50927">
    <property type="entry name" value="BULB_LECTIN"/>
    <property type="match status" value="1"/>
</dbReference>
<dbReference type="Pfam" id="PF00069">
    <property type="entry name" value="Pkinase"/>
    <property type="match status" value="1"/>
</dbReference>
<evidence type="ECO:0000256" key="8">
    <source>
        <dbReference type="ARBA" id="ARBA00022840"/>
    </source>
</evidence>
<comment type="caution">
    <text evidence="19">The sequence shown here is derived from an EMBL/GenBank/DDBJ whole genome shotgun (WGS) entry which is preliminary data.</text>
</comment>
<evidence type="ECO:0000256" key="9">
    <source>
        <dbReference type="ARBA" id="ARBA00022989"/>
    </source>
</evidence>
<reference evidence="19 20" key="1">
    <citation type="journal article" date="2024" name="G3 (Bethesda)">
        <title>Genome assembly of Hibiscus sabdariffa L. provides insights into metabolisms of medicinal natural products.</title>
        <authorList>
            <person name="Kim T."/>
        </authorList>
    </citation>
    <scope>NUCLEOTIDE SEQUENCE [LARGE SCALE GENOMIC DNA]</scope>
    <source>
        <strain evidence="19">TK-2024</strain>
        <tissue evidence="19">Old leaves</tissue>
    </source>
</reference>
<dbReference type="Gene3D" id="3.50.4.10">
    <property type="entry name" value="Hepatocyte Growth Factor"/>
    <property type="match status" value="1"/>
</dbReference>
<keyword evidence="12" id="KW-0325">Glycoprotein</keyword>
<keyword evidence="8 13" id="KW-0067">ATP-binding</keyword>
<evidence type="ECO:0000256" key="1">
    <source>
        <dbReference type="ARBA" id="ARBA00004167"/>
    </source>
</evidence>
<protein>
    <recommendedName>
        <fullName evidence="13">Receptor-like serine/threonine-protein kinase</fullName>
        <ecNumber evidence="13">2.7.11.1</ecNumber>
    </recommendedName>
</protein>
<dbReference type="InterPro" id="IPR000858">
    <property type="entry name" value="S_locus_glycoprot_dom"/>
</dbReference>
<dbReference type="InterPro" id="IPR011009">
    <property type="entry name" value="Kinase-like_dom_sf"/>
</dbReference>
<evidence type="ECO:0000256" key="11">
    <source>
        <dbReference type="ARBA" id="ARBA00023157"/>
    </source>
</evidence>
<keyword evidence="2 13" id="KW-0723">Serine/threonine-protein kinase</keyword>
<name>A0ABR2PXF6_9ROSI</name>
<feature type="binding site" evidence="14">
    <location>
        <position position="540"/>
    </location>
    <ligand>
        <name>ATP</name>
        <dbReference type="ChEBI" id="CHEBI:30616"/>
    </ligand>
</feature>
<comment type="similarity">
    <text evidence="13">Belongs to the protein kinase superfamily. Ser/Thr protein kinase family.</text>
</comment>
<dbReference type="EC" id="2.7.11.1" evidence="13"/>
<keyword evidence="10 15" id="KW-0472">Membrane</keyword>
<dbReference type="InterPro" id="IPR003609">
    <property type="entry name" value="Pan_app"/>
</dbReference>
<dbReference type="Pfam" id="PF00954">
    <property type="entry name" value="S_locus_glycop"/>
    <property type="match status" value="1"/>
</dbReference>
<evidence type="ECO:0000256" key="12">
    <source>
        <dbReference type="ARBA" id="ARBA00023180"/>
    </source>
</evidence>
<evidence type="ECO:0000313" key="19">
    <source>
        <dbReference type="EMBL" id="KAK8993116.1"/>
    </source>
</evidence>
<keyword evidence="6 13" id="KW-0547">Nucleotide-binding</keyword>
<gene>
    <name evidence="19" type="ORF">V6N11_033220</name>
</gene>
<dbReference type="Pfam" id="PF01453">
    <property type="entry name" value="B_lectin"/>
    <property type="match status" value="1"/>
</dbReference>
<dbReference type="PANTHER" id="PTHR47974:SF4">
    <property type="entry name" value="RECEPTOR-LIKE SERINE_THREONINE-PROTEIN KINASE"/>
    <property type="match status" value="1"/>
</dbReference>
<comment type="catalytic activity">
    <reaction evidence="13">
        <text>L-threonyl-[protein] + ATP = O-phospho-L-threonyl-[protein] + ADP + H(+)</text>
        <dbReference type="Rhea" id="RHEA:46608"/>
        <dbReference type="Rhea" id="RHEA-COMP:11060"/>
        <dbReference type="Rhea" id="RHEA-COMP:11605"/>
        <dbReference type="ChEBI" id="CHEBI:15378"/>
        <dbReference type="ChEBI" id="CHEBI:30013"/>
        <dbReference type="ChEBI" id="CHEBI:30616"/>
        <dbReference type="ChEBI" id="CHEBI:61977"/>
        <dbReference type="ChEBI" id="CHEBI:456216"/>
        <dbReference type="EC" id="2.7.11.1"/>
    </reaction>
</comment>
<evidence type="ECO:0000256" key="7">
    <source>
        <dbReference type="ARBA" id="ARBA00022777"/>
    </source>
</evidence>
<keyword evidence="4 15" id="KW-0812">Transmembrane</keyword>
<accession>A0ABR2PXF6</accession>
<feature type="transmembrane region" description="Helical" evidence="15">
    <location>
        <begin position="454"/>
        <end position="478"/>
    </location>
</feature>
<dbReference type="Proteomes" id="UP001396334">
    <property type="component" value="Unassembled WGS sequence"/>
</dbReference>
<dbReference type="SUPFAM" id="SSF51110">
    <property type="entry name" value="alpha-D-mannose-specific plant lectins"/>
    <property type="match status" value="1"/>
</dbReference>
<feature type="domain" description="Bulb-type lectin" evidence="17">
    <location>
        <begin position="18"/>
        <end position="147"/>
    </location>
</feature>
<evidence type="ECO:0000259" key="17">
    <source>
        <dbReference type="PROSITE" id="PS50927"/>
    </source>
</evidence>
<dbReference type="SMART" id="SM00220">
    <property type="entry name" value="S_TKc"/>
    <property type="match status" value="1"/>
</dbReference>
<keyword evidence="3 13" id="KW-0808">Transferase</keyword>
<keyword evidence="20" id="KW-1185">Reference proteome</keyword>
<evidence type="ECO:0000256" key="4">
    <source>
        <dbReference type="ARBA" id="ARBA00022692"/>
    </source>
</evidence>
<proteinExistence type="inferred from homology"/>
<dbReference type="InterPro" id="IPR024171">
    <property type="entry name" value="SRK-like_kinase"/>
</dbReference>
<evidence type="ECO:0000256" key="10">
    <source>
        <dbReference type="ARBA" id="ARBA00023136"/>
    </source>
</evidence>
<dbReference type="InterPro" id="IPR017441">
    <property type="entry name" value="Protein_kinase_ATP_BS"/>
</dbReference>
<keyword evidence="11" id="KW-1015">Disulfide bond</keyword>
<evidence type="ECO:0000256" key="5">
    <source>
        <dbReference type="ARBA" id="ARBA00022729"/>
    </source>
</evidence>
<organism evidence="19 20">
    <name type="scientific">Hibiscus sabdariffa</name>
    <name type="common">roselle</name>
    <dbReference type="NCBI Taxonomy" id="183260"/>
    <lineage>
        <taxon>Eukaryota</taxon>
        <taxon>Viridiplantae</taxon>
        <taxon>Streptophyta</taxon>
        <taxon>Embryophyta</taxon>
        <taxon>Tracheophyta</taxon>
        <taxon>Spermatophyta</taxon>
        <taxon>Magnoliopsida</taxon>
        <taxon>eudicotyledons</taxon>
        <taxon>Gunneridae</taxon>
        <taxon>Pentapetalae</taxon>
        <taxon>rosids</taxon>
        <taxon>malvids</taxon>
        <taxon>Malvales</taxon>
        <taxon>Malvaceae</taxon>
        <taxon>Malvoideae</taxon>
        <taxon>Hibiscus</taxon>
    </lineage>
</organism>
<evidence type="ECO:0000256" key="14">
    <source>
        <dbReference type="PROSITE-ProRule" id="PRU10141"/>
    </source>
</evidence>
<dbReference type="SMART" id="SM00473">
    <property type="entry name" value="PAN_AP"/>
    <property type="match status" value="1"/>
</dbReference>
<evidence type="ECO:0000256" key="13">
    <source>
        <dbReference type="PIRNR" id="PIRNR000641"/>
    </source>
</evidence>
<sequence length="702" mass="79723">MASQIATSFLIVIITVCFSISRASNLLHRGSHLSVEHHDSDLLTSPDTTFTCGFYPVTENAYCFSIWYTSSAHKTLVWTANYDNPVNGKGSKASLRPDGAFVLTDIDGSTAWETNTTSTDVQTAELLDNGNLVLKNSSGRILWQSFDFPTDTLVPQQPFTKSMKLISRLGNGSYAAGYFSFFFDSDNVLKLIYEGPDISSLYWPSVYKNVIQNGRTSYNSTRIAFLDDMGRFSSSDRLRFDASDLGFRIKRRLTIDYDGNLRLYSLNHTTGLWKITWEAVLQLCHVHGICGRNGICVNTPTPKCSCLPEYVMTDPTNWNKGCRPRFNMSCSPTEKMKFRKIPHMNFFGYDIYTLTNNSLTSCKKKCMENCQCVAFNYRLTGEGKCHLKFARLDGFRSPKLKVTTYLKVPLSVETSEYIVLNGTELTCSSRVPKPLPEPFSSKYAAKAKRVRWDYLYWFAATIGATEMIFVVSSLWFLFKKRDVPAVVEEGYRVIVGQFRKFSYSELKKATNNFREEVGKGASGVVYKGVLAEEKAVAVKKLEDAFLTEEVFWAEVSTIRRINHMNLRDRNNPEFSRIRGTKGYMAPEWALNLPITAKVDVYSYGVMILELVKGIRLSNRVSEDGEEHEIELTKFIRVFKRKIQSDKAAWIEDAVDTRLNGDFSRVEAEKMVKIGISCVEEDKSKRPTMDSTVQALLECEDQR</sequence>
<dbReference type="InterPro" id="IPR000719">
    <property type="entry name" value="Prot_kinase_dom"/>
</dbReference>
<keyword evidence="5 16" id="KW-0732">Signal</keyword>
<evidence type="ECO:0000256" key="2">
    <source>
        <dbReference type="ARBA" id="ARBA00022527"/>
    </source>
</evidence>
<evidence type="ECO:0000259" key="18">
    <source>
        <dbReference type="PROSITE" id="PS50948"/>
    </source>
</evidence>
<dbReference type="InterPro" id="IPR036426">
    <property type="entry name" value="Bulb-type_lectin_dom_sf"/>
</dbReference>
<dbReference type="SUPFAM" id="SSF56112">
    <property type="entry name" value="Protein kinase-like (PK-like)"/>
    <property type="match status" value="1"/>
</dbReference>
<feature type="signal peptide" evidence="16">
    <location>
        <begin position="1"/>
        <end position="23"/>
    </location>
</feature>
<evidence type="ECO:0000256" key="16">
    <source>
        <dbReference type="SAM" id="SignalP"/>
    </source>
</evidence>
<dbReference type="Gene3D" id="1.10.510.10">
    <property type="entry name" value="Transferase(Phosphotransferase) domain 1"/>
    <property type="match status" value="1"/>
</dbReference>
<comment type="subcellular location">
    <subcellularLocation>
        <location evidence="1">Membrane</location>
        <topology evidence="1">Single-pass membrane protein</topology>
    </subcellularLocation>
</comment>
<keyword evidence="9 15" id="KW-1133">Transmembrane helix</keyword>
<dbReference type="PANTHER" id="PTHR47974">
    <property type="entry name" value="OS07G0415500 PROTEIN"/>
    <property type="match status" value="1"/>
</dbReference>
<dbReference type="CDD" id="cd00028">
    <property type="entry name" value="B_lectin"/>
    <property type="match status" value="1"/>
</dbReference>
<dbReference type="CDD" id="cd01098">
    <property type="entry name" value="PAN_AP_plant"/>
    <property type="match status" value="1"/>
</dbReference>
<keyword evidence="7 13" id="KW-0418">Kinase</keyword>
<dbReference type="Gene3D" id="3.30.200.20">
    <property type="entry name" value="Phosphorylase Kinase, domain 1"/>
    <property type="match status" value="1"/>
</dbReference>
<dbReference type="PIRSF" id="PIRSF000641">
    <property type="entry name" value="SRK"/>
    <property type="match status" value="1"/>
</dbReference>
<dbReference type="Pfam" id="PF08276">
    <property type="entry name" value="PAN_2"/>
    <property type="match status" value="1"/>
</dbReference>
<dbReference type="EMBL" id="JBBPBN010000049">
    <property type="protein sequence ID" value="KAK8993116.1"/>
    <property type="molecule type" value="Genomic_DNA"/>
</dbReference>
<dbReference type="SMART" id="SM00108">
    <property type="entry name" value="B_lectin"/>
    <property type="match status" value="1"/>
</dbReference>
<feature type="chain" id="PRO_5045319324" description="Receptor-like serine/threonine-protein kinase" evidence="16">
    <location>
        <begin position="24"/>
        <end position="702"/>
    </location>
</feature>
<evidence type="ECO:0000256" key="3">
    <source>
        <dbReference type="ARBA" id="ARBA00022679"/>
    </source>
</evidence>